<organism evidence="2 3">
    <name type="scientific">Eimeria acervulina</name>
    <name type="common">Coccidian parasite</name>
    <dbReference type="NCBI Taxonomy" id="5801"/>
    <lineage>
        <taxon>Eukaryota</taxon>
        <taxon>Sar</taxon>
        <taxon>Alveolata</taxon>
        <taxon>Apicomplexa</taxon>
        <taxon>Conoidasida</taxon>
        <taxon>Coccidia</taxon>
        <taxon>Eucoccidiorida</taxon>
        <taxon>Eimeriorina</taxon>
        <taxon>Eimeriidae</taxon>
        <taxon>Eimeria</taxon>
    </lineage>
</organism>
<dbReference type="OrthoDB" id="348649at2759"/>
<dbReference type="Proteomes" id="UP000018050">
    <property type="component" value="Unassembled WGS sequence"/>
</dbReference>
<reference evidence="2" key="2">
    <citation type="submission" date="2013-10" db="EMBL/GenBank/DDBJ databases">
        <authorList>
            <person name="Aslett M."/>
        </authorList>
    </citation>
    <scope>NUCLEOTIDE SEQUENCE</scope>
    <source>
        <strain evidence="2">Houghton</strain>
    </source>
</reference>
<feature type="region of interest" description="Disordered" evidence="1">
    <location>
        <begin position="220"/>
        <end position="271"/>
    </location>
</feature>
<keyword evidence="3" id="KW-1185">Reference proteome</keyword>
<feature type="compositionally biased region" description="Low complexity" evidence="1">
    <location>
        <begin position="1"/>
        <end position="21"/>
    </location>
</feature>
<protein>
    <submittedName>
        <fullName evidence="2">Uncharacterized protein</fullName>
    </submittedName>
</protein>
<dbReference type="GeneID" id="25268398"/>
<feature type="compositionally biased region" description="Basic residues" evidence="1">
    <location>
        <begin position="259"/>
        <end position="271"/>
    </location>
</feature>
<evidence type="ECO:0000313" key="3">
    <source>
        <dbReference type="Proteomes" id="UP000018050"/>
    </source>
</evidence>
<dbReference type="AlphaFoldDB" id="U6G824"/>
<evidence type="ECO:0000313" key="2">
    <source>
        <dbReference type="EMBL" id="CDI76330.1"/>
    </source>
</evidence>
<reference evidence="2" key="1">
    <citation type="submission" date="2013-10" db="EMBL/GenBank/DDBJ databases">
        <title>Genomic analysis of the causative agents of coccidiosis in chickens.</title>
        <authorList>
            <person name="Reid A.J."/>
            <person name="Blake D."/>
            <person name="Billington K."/>
            <person name="Browne H."/>
            <person name="Dunn M."/>
            <person name="Hung S."/>
            <person name="Kawahara F."/>
            <person name="Miranda-Saavedra D."/>
            <person name="Mourier T."/>
            <person name="Nagra H."/>
            <person name="Otto T.D."/>
            <person name="Rawlings N."/>
            <person name="Sanchez A."/>
            <person name="Sanders M."/>
            <person name="Subramaniam C."/>
            <person name="Tay Y."/>
            <person name="Dear P."/>
            <person name="Doerig C."/>
            <person name="Gruber A."/>
            <person name="Parkinson J."/>
            <person name="Shirley M."/>
            <person name="Wan K.L."/>
            <person name="Berriman M."/>
            <person name="Tomley F."/>
            <person name="Pain A."/>
        </authorList>
    </citation>
    <scope>NUCLEOTIDE SEQUENCE</scope>
    <source>
        <strain evidence="2">Houghton</strain>
    </source>
</reference>
<dbReference type="VEuPathDB" id="ToxoDB:EAH_00003280"/>
<feature type="region of interest" description="Disordered" evidence="1">
    <location>
        <begin position="1"/>
        <end position="117"/>
    </location>
</feature>
<proteinExistence type="predicted"/>
<dbReference type="OMA" id="SFARFHK"/>
<name>U6G824_EIMAC</name>
<dbReference type="EMBL" id="HG670358">
    <property type="protein sequence ID" value="CDI76330.1"/>
    <property type="molecule type" value="Genomic_DNA"/>
</dbReference>
<feature type="compositionally biased region" description="Acidic residues" evidence="1">
    <location>
        <begin position="222"/>
        <end position="237"/>
    </location>
</feature>
<dbReference type="RefSeq" id="XP_013253131.1">
    <property type="nucleotide sequence ID" value="XM_013397677.1"/>
</dbReference>
<gene>
    <name evidence="2" type="ORF">EAH_00003280</name>
</gene>
<accession>U6G824</accession>
<feature type="compositionally biased region" description="Low complexity" evidence="1">
    <location>
        <begin position="28"/>
        <end position="51"/>
    </location>
</feature>
<evidence type="ECO:0000256" key="1">
    <source>
        <dbReference type="SAM" id="MobiDB-lite"/>
    </source>
</evidence>
<feature type="compositionally biased region" description="Low complexity" evidence="1">
    <location>
        <begin position="88"/>
        <end position="105"/>
    </location>
</feature>
<sequence length="271" mass="28800">MISEDSGSSSESEAAADLLDSVLGIGSGASQGPSAGAPAKAPQGAPQGGPRQPDRNKKTKKEVKKEKETQEQEAPPLPPYKGLKLELKGLPLEVGPPTSSSSSSSGTQQGEGLLRLQPHQKLLRLSIDGDPTADPAELLSAYISSLGAGNAGVGSVFSSSSSSSSAAFDASPHYIKVGDRWYSVQRGGPRGEVLLGPQPADTQLLTADRHLGQITFSRCEPPEEAEANTMEDEDDDKTWESRPSFARFHKIEQYGTNVKPKKPPKNKKYHR</sequence>